<name>A0A2T5GUM5_9RHOB</name>
<dbReference type="Proteomes" id="UP000244077">
    <property type="component" value="Unassembled WGS sequence"/>
</dbReference>
<dbReference type="PANTHER" id="PTHR30461">
    <property type="entry name" value="DNA-INVERTASE FROM LAMBDOID PROPHAGE"/>
    <property type="match status" value="1"/>
</dbReference>
<dbReference type="GO" id="GO:0000150">
    <property type="term" value="F:DNA strand exchange activity"/>
    <property type="evidence" value="ECO:0007669"/>
    <property type="project" value="InterPro"/>
</dbReference>
<evidence type="ECO:0000313" key="7">
    <source>
        <dbReference type="Proteomes" id="UP000244077"/>
    </source>
</evidence>
<organism evidence="6 7">
    <name type="scientific">Celeribacter persicus</name>
    <dbReference type="NCBI Taxonomy" id="1651082"/>
    <lineage>
        <taxon>Bacteria</taxon>
        <taxon>Pseudomonadati</taxon>
        <taxon>Pseudomonadota</taxon>
        <taxon>Alphaproteobacteria</taxon>
        <taxon>Rhodobacterales</taxon>
        <taxon>Roseobacteraceae</taxon>
        <taxon>Celeribacter</taxon>
    </lineage>
</organism>
<dbReference type="InterPro" id="IPR036162">
    <property type="entry name" value="Resolvase-like_N_sf"/>
</dbReference>
<keyword evidence="7" id="KW-1185">Reference proteome</keyword>
<sequence length="181" mass="19954">MSELTAFAERGGYDVVGVFKETASGVAANRAARNRVLDLAQARQLDAILVSELSRWGRSTQDLLDTLNRLAGWKVSVVAMNGMTFELDTPHGRMMATMLAGIAQFERDLLSERVKSGLAAARARGKKLGRQPGQRPKSDKLAPKVLQAIEDGRSYRWIARDLGISKNTVTDIVKRHRHNAL</sequence>
<keyword evidence="3" id="KW-0233">DNA recombination</keyword>
<dbReference type="InterPro" id="IPR036388">
    <property type="entry name" value="WH-like_DNA-bd_sf"/>
</dbReference>
<dbReference type="Pfam" id="PF00239">
    <property type="entry name" value="Resolvase"/>
    <property type="match status" value="1"/>
</dbReference>
<dbReference type="CDD" id="cd03768">
    <property type="entry name" value="SR_ResInv"/>
    <property type="match status" value="1"/>
</dbReference>
<accession>A0A2T5GUM5</accession>
<dbReference type="InterPro" id="IPR006119">
    <property type="entry name" value="Resolv_N"/>
</dbReference>
<keyword evidence="2" id="KW-0238">DNA-binding</keyword>
<dbReference type="PROSITE" id="PS51736">
    <property type="entry name" value="RECOMBINASES_3"/>
    <property type="match status" value="1"/>
</dbReference>
<dbReference type="InterPro" id="IPR050639">
    <property type="entry name" value="SSR_resolvase"/>
</dbReference>
<comment type="caution">
    <text evidence="6">The sequence shown here is derived from an EMBL/GenBank/DDBJ whole genome shotgun (WGS) entry which is preliminary data.</text>
</comment>
<dbReference type="SUPFAM" id="SSF53041">
    <property type="entry name" value="Resolvase-like"/>
    <property type="match status" value="1"/>
</dbReference>
<comment type="similarity">
    <text evidence="1">Belongs to the site-specific recombinase resolvase family.</text>
</comment>
<dbReference type="InterPro" id="IPR009057">
    <property type="entry name" value="Homeodomain-like_sf"/>
</dbReference>
<dbReference type="PANTHER" id="PTHR30461:SF2">
    <property type="entry name" value="SERINE RECOMBINASE PINE-RELATED"/>
    <property type="match status" value="1"/>
</dbReference>
<feature type="region of interest" description="Disordered" evidence="4">
    <location>
        <begin position="121"/>
        <end position="141"/>
    </location>
</feature>
<evidence type="ECO:0000256" key="1">
    <source>
        <dbReference type="ARBA" id="ARBA00009913"/>
    </source>
</evidence>
<dbReference type="GO" id="GO:0003677">
    <property type="term" value="F:DNA binding"/>
    <property type="evidence" value="ECO:0007669"/>
    <property type="project" value="UniProtKB-KW"/>
</dbReference>
<evidence type="ECO:0000313" key="6">
    <source>
        <dbReference type="EMBL" id="PTQ63009.1"/>
    </source>
</evidence>
<dbReference type="SUPFAM" id="SSF46689">
    <property type="entry name" value="Homeodomain-like"/>
    <property type="match status" value="1"/>
</dbReference>
<evidence type="ECO:0000256" key="2">
    <source>
        <dbReference type="ARBA" id="ARBA00023125"/>
    </source>
</evidence>
<dbReference type="Gene3D" id="1.10.10.10">
    <property type="entry name" value="Winged helix-like DNA-binding domain superfamily/Winged helix DNA-binding domain"/>
    <property type="match status" value="1"/>
</dbReference>
<proteinExistence type="inferred from homology"/>
<gene>
    <name evidence="6" type="ORF">C8N42_1592</name>
</gene>
<dbReference type="EMBL" id="QAOH01000059">
    <property type="protein sequence ID" value="PTQ63009.1"/>
    <property type="molecule type" value="Genomic_DNA"/>
</dbReference>
<evidence type="ECO:0000259" key="5">
    <source>
        <dbReference type="PROSITE" id="PS51736"/>
    </source>
</evidence>
<dbReference type="Gene3D" id="3.40.50.1390">
    <property type="entry name" value="Resolvase, N-terminal catalytic domain"/>
    <property type="match status" value="1"/>
</dbReference>
<evidence type="ECO:0000256" key="4">
    <source>
        <dbReference type="SAM" id="MobiDB-lite"/>
    </source>
</evidence>
<dbReference type="SMART" id="SM00857">
    <property type="entry name" value="Resolvase"/>
    <property type="match status" value="1"/>
</dbReference>
<reference evidence="6 7" key="1">
    <citation type="submission" date="2018-04" db="EMBL/GenBank/DDBJ databases">
        <title>Genomic Encyclopedia of Archaeal and Bacterial Type Strains, Phase II (KMG-II): from individual species to whole genera.</title>
        <authorList>
            <person name="Goeker M."/>
        </authorList>
    </citation>
    <scope>NUCLEOTIDE SEQUENCE [LARGE SCALE GENOMIC DNA]</scope>
    <source>
        <strain evidence="6 7">DSM 100434</strain>
    </source>
</reference>
<feature type="domain" description="Resolvase/invertase-type recombinase catalytic" evidence="5">
    <location>
        <begin position="1"/>
        <end position="125"/>
    </location>
</feature>
<dbReference type="AlphaFoldDB" id="A0A2T5GUM5"/>
<protein>
    <submittedName>
        <fullName evidence="6">DNA invertase Pin-like site-specific DNA recombinase</fullName>
    </submittedName>
</protein>
<evidence type="ECO:0000256" key="3">
    <source>
        <dbReference type="ARBA" id="ARBA00023172"/>
    </source>
</evidence>